<evidence type="ECO:0000313" key="2">
    <source>
        <dbReference type="EMBL" id="URE47085.1"/>
    </source>
</evidence>
<reference evidence="2" key="1">
    <citation type="submission" date="2022-05" db="EMBL/GenBank/DDBJ databases">
        <title>The Musa troglodytarum L. genome provides insights into the mechanism of non-climacteric behaviour and enrichment of carotenoids.</title>
        <authorList>
            <person name="Wang J."/>
        </authorList>
    </citation>
    <scope>NUCLEOTIDE SEQUENCE</scope>
    <source>
        <tissue evidence="2">Leaf</tissue>
    </source>
</reference>
<dbReference type="AlphaFoldDB" id="A0A9E7I700"/>
<evidence type="ECO:0000313" key="3">
    <source>
        <dbReference type="Proteomes" id="UP001055439"/>
    </source>
</evidence>
<feature type="region of interest" description="Disordered" evidence="1">
    <location>
        <begin position="1"/>
        <end position="35"/>
    </location>
</feature>
<dbReference type="Proteomes" id="UP001055439">
    <property type="component" value="Chromosome 9"/>
</dbReference>
<sequence length="70" mass="7806">MRCNEVGLPCKGDQMEPEREDWAKRRQSSSKVMLSQTRRTLENELLTGAVGEGKMRGKKAGGISATFILH</sequence>
<dbReference type="OrthoDB" id="1915362at2759"/>
<keyword evidence="3" id="KW-1185">Reference proteome</keyword>
<proteinExistence type="predicted"/>
<accession>A0A9E7I700</accession>
<evidence type="ECO:0000256" key="1">
    <source>
        <dbReference type="SAM" id="MobiDB-lite"/>
    </source>
</evidence>
<gene>
    <name evidence="2" type="ORF">MUK42_33068</name>
</gene>
<protein>
    <submittedName>
        <fullName evidence="2">Uncharacterized protein</fullName>
    </submittedName>
</protein>
<feature type="compositionally biased region" description="Basic and acidic residues" evidence="1">
    <location>
        <begin position="13"/>
        <end position="24"/>
    </location>
</feature>
<dbReference type="EMBL" id="CP097511">
    <property type="protein sequence ID" value="URE47085.1"/>
    <property type="molecule type" value="Genomic_DNA"/>
</dbReference>
<organism evidence="2 3">
    <name type="scientific">Musa troglodytarum</name>
    <name type="common">fe'i banana</name>
    <dbReference type="NCBI Taxonomy" id="320322"/>
    <lineage>
        <taxon>Eukaryota</taxon>
        <taxon>Viridiplantae</taxon>
        <taxon>Streptophyta</taxon>
        <taxon>Embryophyta</taxon>
        <taxon>Tracheophyta</taxon>
        <taxon>Spermatophyta</taxon>
        <taxon>Magnoliopsida</taxon>
        <taxon>Liliopsida</taxon>
        <taxon>Zingiberales</taxon>
        <taxon>Musaceae</taxon>
        <taxon>Musa</taxon>
    </lineage>
</organism>
<name>A0A9E7I700_9LILI</name>